<comment type="caution">
    <text evidence="4">The sequence shown here is derived from an EMBL/GenBank/DDBJ whole genome shotgun (WGS) entry which is preliminary data.</text>
</comment>
<dbReference type="OrthoDB" id="9786503at2"/>
<dbReference type="InterPro" id="IPR036188">
    <property type="entry name" value="FAD/NAD-bd_sf"/>
</dbReference>
<evidence type="ECO:0000256" key="1">
    <source>
        <dbReference type="ARBA" id="ARBA00022630"/>
    </source>
</evidence>
<name>U4T4H7_9GAMM</name>
<dbReference type="STRING" id="1354303.M917_0950"/>
<proteinExistence type="predicted"/>
<sequence length="306" mass="32795">MKTIDSVVVGGGVGGLAAALFLGRAGRSTSVFDGGQSTILSVDIVREYLGFDGVSPTEMLQKARDEVIRYGVELREELVTDILPLKNGNFEVVYPSGRITTRTVVLATGETYELPNISGIPEKWGRDLKVCPCFDGNEVKDGAFVVFGIPDKLAHMALWVSMWSANVTIVSRHNFNEEESERLNLLGIKIVKDDVAGLDHEGQQLTGVITEKGAQIPCDATWVALASRATSPLAAALCEVDANGFAVADASGATSYPGVYAIGNATQPWDHLAHAAAAGTRVGPIVTNYLLEQKISELRIKKHSQR</sequence>
<keyword evidence="1" id="KW-0285">Flavoprotein</keyword>
<dbReference type="AlphaFoldDB" id="U4T4H7"/>
<dbReference type="RefSeq" id="WP_021813603.1">
    <property type="nucleotide sequence ID" value="NZ_AUSW01000015.1"/>
</dbReference>
<organism evidence="4 5">
    <name type="scientific">Psychrobacter aquaticus CMS 56</name>
    <dbReference type="NCBI Taxonomy" id="1354303"/>
    <lineage>
        <taxon>Bacteria</taxon>
        <taxon>Pseudomonadati</taxon>
        <taxon>Pseudomonadota</taxon>
        <taxon>Gammaproteobacteria</taxon>
        <taxon>Moraxellales</taxon>
        <taxon>Moraxellaceae</taxon>
        <taxon>Psychrobacter</taxon>
    </lineage>
</organism>
<keyword evidence="2" id="KW-0560">Oxidoreductase</keyword>
<dbReference type="InterPro" id="IPR050097">
    <property type="entry name" value="Ferredoxin-NADP_redctase_2"/>
</dbReference>
<gene>
    <name evidence="4" type="ORF">M917_0950</name>
</gene>
<evidence type="ECO:0000259" key="3">
    <source>
        <dbReference type="Pfam" id="PF07992"/>
    </source>
</evidence>
<dbReference type="PANTHER" id="PTHR48105">
    <property type="entry name" value="THIOREDOXIN REDUCTASE 1-RELATED-RELATED"/>
    <property type="match status" value="1"/>
</dbReference>
<feature type="domain" description="FAD/NAD(P)-binding" evidence="3">
    <location>
        <begin position="5"/>
        <end position="277"/>
    </location>
</feature>
<dbReference type="eggNOG" id="COG0492">
    <property type="taxonomic scope" value="Bacteria"/>
</dbReference>
<dbReference type="SUPFAM" id="SSF51905">
    <property type="entry name" value="FAD/NAD(P)-binding domain"/>
    <property type="match status" value="1"/>
</dbReference>
<evidence type="ECO:0000313" key="4">
    <source>
        <dbReference type="EMBL" id="ERL56272.1"/>
    </source>
</evidence>
<evidence type="ECO:0000313" key="5">
    <source>
        <dbReference type="Proteomes" id="UP000016761"/>
    </source>
</evidence>
<dbReference type="GO" id="GO:0016491">
    <property type="term" value="F:oxidoreductase activity"/>
    <property type="evidence" value="ECO:0007669"/>
    <property type="project" value="UniProtKB-KW"/>
</dbReference>
<dbReference type="PATRIC" id="fig|1354303.4.peg.938"/>
<keyword evidence="5" id="KW-1185">Reference proteome</keyword>
<accession>U4T4H7</accession>
<dbReference type="InterPro" id="IPR023753">
    <property type="entry name" value="FAD/NAD-binding_dom"/>
</dbReference>
<reference evidence="4 5" key="1">
    <citation type="journal article" date="2013" name="Genome Announc.">
        <title>Draft Genome Sequence of Psychrobacter aquaticus Strain CMS 56T, Isolated from a Cyanobacterial Mat Sample Collected from Water Bodies in the McMurdo Dry Valley Region of Antarctica.</title>
        <authorList>
            <person name="Reddy G.S."/>
            <person name="Ara S."/>
            <person name="Singh A."/>
            <person name="Kumar Pinnaka A."/>
            <person name="Shivaji S."/>
        </authorList>
    </citation>
    <scope>NUCLEOTIDE SEQUENCE [LARGE SCALE GENOMIC DNA]</scope>
    <source>
        <strain evidence="4 5">CMS 56</strain>
    </source>
</reference>
<dbReference type="PRINTS" id="PR00469">
    <property type="entry name" value="PNDRDTASEII"/>
</dbReference>
<dbReference type="EMBL" id="AUSW01000015">
    <property type="protein sequence ID" value="ERL56272.1"/>
    <property type="molecule type" value="Genomic_DNA"/>
</dbReference>
<dbReference type="Pfam" id="PF07992">
    <property type="entry name" value="Pyr_redox_2"/>
    <property type="match status" value="1"/>
</dbReference>
<dbReference type="Proteomes" id="UP000016761">
    <property type="component" value="Unassembled WGS sequence"/>
</dbReference>
<dbReference type="PRINTS" id="PR00368">
    <property type="entry name" value="FADPNR"/>
</dbReference>
<evidence type="ECO:0000256" key="2">
    <source>
        <dbReference type="ARBA" id="ARBA00023002"/>
    </source>
</evidence>
<dbReference type="Gene3D" id="3.50.50.60">
    <property type="entry name" value="FAD/NAD(P)-binding domain"/>
    <property type="match status" value="2"/>
</dbReference>
<protein>
    <recommendedName>
        <fullName evidence="3">FAD/NAD(P)-binding domain-containing protein</fullName>
    </recommendedName>
</protein>